<sequence length="53" mass="6432">MLDSIERRLMERELHFLQRMKKHITNPQDPRNHIIDDHISLLQEVINTDQVVD</sequence>
<dbReference type="EMBL" id="JACSQT010000007">
    <property type="protein sequence ID" value="MBD7938203.1"/>
    <property type="molecule type" value="Genomic_DNA"/>
</dbReference>
<reference evidence="1 2" key="1">
    <citation type="submission" date="2020-08" db="EMBL/GenBank/DDBJ databases">
        <title>A Genomic Blueprint of the Chicken Gut Microbiome.</title>
        <authorList>
            <person name="Gilroy R."/>
            <person name="Ravi A."/>
            <person name="Getino M."/>
            <person name="Pursley I."/>
            <person name="Horton D.L."/>
            <person name="Alikhan N.-F."/>
            <person name="Baker D."/>
            <person name="Gharbi K."/>
            <person name="Hall N."/>
            <person name="Watson M."/>
            <person name="Adriaenssens E.M."/>
            <person name="Foster-Nyarko E."/>
            <person name="Jarju S."/>
            <person name="Secka A."/>
            <person name="Antonio M."/>
            <person name="Oren A."/>
            <person name="Chaudhuri R."/>
            <person name="La Ragione R.M."/>
            <person name="Hildebrand F."/>
            <person name="Pallen M.J."/>
        </authorList>
    </citation>
    <scope>NUCLEOTIDE SEQUENCE [LARGE SCALE GENOMIC DNA]</scope>
    <source>
        <strain evidence="1 2">Sa5YUA1</strain>
    </source>
</reference>
<comment type="caution">
    <text evidence="1">The sequence shown here is derived from an EMBL/GenBank/DDBJ whole genome shotgun (WGS) entry which is preliminary data.</text>
</comment>
<evidence type="ECO:0000313" key="1">
    <source>
        <dbReference type="EMBL" id="MBD7938203.1"/>
    </source>
</evidence>
<gene>
    <name evidence="1" type="ORF">H9655_14310</name>
</gene>
<dbReference type="Proteomes" id="UP000657931">
    <property type="component" value="Unassembled WGS sequence"/>
</dbReference>
<dbReference type="RefSeq" id="WP_191815171.1">
    <property type="nucleotide sequence ID" value="NZ_JACSQT010000007.1"/>
</dbReference>
<accession>A0ABR8QRS8</accession>
<evidence type="ECO:0000313" key="2">
    <source>
        <dbReference type="Proteomes" id="UP000657931"/>
    </source>
</evidence>
<proteinExistence type="predicted"/>
<organism evidence="1 2">
    <name type="scientific">Cytobacillus stercorigallinarum</name>
    <dbReference type="NCBI Taxonomy" id="2762240"/>
    <lineage>
        <taxon>Bacteria</taxon>
        <taxon>Bacillati</taxon>
        <taxon>Bacillota</taxon>
        <taxon>Bacilli</taxon>
        <taxon>Bacillales</taxon>
        <taxon>Bacillaceae</taxon>
        <taxon>Cytobacillus</taxon>
    </lineage>
</organism>
<keyword evidence="2" id="KW-1185">Reference proteome</keyword>
<protein>
    <submittedName>
        <fullName evidence="1">Uncharacterized protein</fullName>
    </submittedName>
</protein>
<name>A0ABR8QRS8_9BACI</name>